<dbReference type="GO" id="GO:0004105">
    <property type="term" value="F:choline-phosphate cytidylyltransferase activity"/>
    <property type="evidence" value="ECO:0007669"/>
    <property type="project" value="UniProtKB-EC"/>
</dbReference>
<dbReference type="SUPFAM" id="SSF52374">
    <property type="entry name" value="Nucleotidylyl transferase"/>
    <property type="match status" value="1"/>
</dbReference>
<dbReference type="CDD" id="cd02174">
    <property type="entry name" value="CCT"/>
    <property type="match status" value="1"/>
</dbReference>
<dbReference type="EC" id="2.7.7.15" evidence="10"/>
<organism evidence="15 16">
    <name type="scientific">Aphis glycines</name>
    <name type="common">Soybean aphid</name>
    <dbReference type="NCBI Taxonomy" id="307491"/>
    <lineage>
        <taxon>Eukaryota</taxon>
        <taxon>Metazoa</taxon>
        <taxon>Ecdysozoa</taxon>
        <taxon>Arthropoda</taxon>
        <taxon>Hexapoda</taxon>
        <taxon>Insecta</taxon>
        <taxon>Pterygota</taxon>
        <taxon>Neoptera</taxon>
        <taxon>Paraneoptera</taxon>
        <taxon>Hemiptera</taxon>
        <taxon>Sternorrhyncha</taxon>
        <taxon>Aphidomorpha</taxon>
        <taxon>Aphidoidea</taxon>
        <taxon>Aphididae</taxon>
        <taxon>Aphidini</taxon>
        <taxon>Aphis</taxon>
        <taxon>Aphis</taxon>
    </lineage>
</organism>
<evidence type="ECO:0000256" key="12">
    <source>
        <dbReference type="SAM" id="MobiDB-lite"/>
    </source>
</evidence>
<feature type="coiled-coil region" evidence="11">
    <location>
        <begin position="258"/>
        <end position="285"/>
    </location>
</feature>
<name>A0A6G0TS19_APHGL</name>
<dbReference type="InterPro" id="IPR041723">
    <property type="entry name" value="CCT"/>
</dbReference>
<evidence type="ECO:0000256" key="4">
    <source>
        <dbReference type="ARBA" id="ARBA00022679"/>
    </source>
</evidence>
<keyword evidence="3" id="KW-0444">Lipid biosynthesis</keyword>
<evidence type="ECO:0000256" key="5">
    <source>
        <dbReference type="ARBA" id="ARBA00022695"/>
    </source>
</evidence>
<keyword evidence="11" id="KW-0175">Coiled coil</keyword>
<feature type="region of interest" description="Disordered" evidence="12">
    <location>
        <begin position="332"/>
        <end position="402"/>
    </location>
</feature>
<evidence type="ECO:0000256" key="8">
    <source>
        <dbReference type="ARBA" id="ARBA00023264"/>
    </source>
</evidence>
<evidence type="ECO:0000256" key="9">
    <source>
        <dbReference type="ARBA" id="ARBA00025706"/>
    </source>
</evidence>
<sequence>MSKKRTRDVANNTTEVEMHASNKNVLQKCEQTKLQNIAPSIFKPAPFSTEKDAVEERNACDYSTKITMDMANSGLGMNYIIKICIYVYYIIIQHLLFAAPRRIRVYADGVYDMFHQGHARQLMQAKTVFQNVYLIVGVCSDSITHTFKGKTVMTDEERYEAVRHCRYIDEVLKDAPWEIDDQFLIDNKIDFVAHDDIPYINEDGEDVYRGLKEKGMFVGTQRTEGVSTSDVISRIVRDYDMYVRRNLQRGYSAKDLNVSYLKEKKLKLQNKMEELKDRSKRVMGTIGEKRVDMLQRWEEKSRDFIVSFLLLFGRDGPISHFWKDSKGKLLQAFSPPGSPTPSGRNTPESSSSSEENLRSPPRKSSRTKRYLDDDDDDDEDEEEEDDLLNRYSYINGEKSSNS</sequence>
<dbReference type="AlphaFoldDB" id="A0A6G0TS19"/>
<evidence type="ECO:0000256" key="2">
    <source>
        <dbReference type="ARBA" id="ARBA00010101"/>
    </source>
</evidence>
<feature type="transmembrane region" description="Helical" evidence="13">
    <location>
        <begin position="79"/>
        <end position="99"/>
    </location>
</feature>
<dbReference type="GO" id="GO:0031210">
    <property type="term" value="F:phosphatidylcholine binding"/>
    <property type="evidence" value="ECO:0007669"/>
    <property type="project" value="TreeGrafter"/>
</dbReference>
<evidence type="ECO:0000313" key="16">
    <source>
        <dbReference type="Proteomes" id="UP000475862"/>
    </source>
</evidence>
<dbReference type="InterPro" id="IPR014729">
    <property type="entry name" value="Rossmann-like_a/b/a_fold"/>
</dbReference>
<reference evidence="15 16" key="1">
    <citation type="submission" date="2019-08" db="EMBL/GenBank/DDBJ databases">
        <title>The genome of the soybean aphid Biotype 1, its phylome, world population structure and adaptation to the North American continent.</title>
        <authorList>
            <person name="Giordano R."/>
            <person name="Donthu R.K."/>
            <person name="Hernandez A.G."/>
            <person name="Wright C.L."/>
            <person name="Zimin A.V."/>
        </authorList>
    </citation>
    <scope>NUCLEOTIDE SEQUENCE [LARGE SCALE GENOMIC DNA]</scope>
    <source>
        <tissue evidence="15">Whole aphids</tissue>
    </source>
</reference>
<keyword evidence="16" id="KW-1185">Reference proteome</keyword>
<dbReference type="Pfam" id="PF01467">
    <property type="entry name" value="CTP_transf_like"/>
    <property type="match status" value="1"/>
</dbReference>
<dbReference type="PANTHER" id="PTHR10739:SF13">
    <property type="entry name" value="CHOLINE-PHOSPHATE CYTIDYLYLTRANSFERASE"/>
    <property type="match status" value="1"/>
</dbReference>
<evidence type="ECO:0000256" key="10">
    <source>
        <dbReference type="ARBA" id="ARBA00026101"/>
    </source>
</evidence>
<protein>
    <recommendedName>
        <fullName evidence="10">choline-phosphate cytidylyltransferase</fullName>
        <ecNumber evidence="10">2.7.7.15</ecNumber>
    </recommendedName>
</protein>
<dbReference type="InterPro" id="IPR004821">
    <property type="entry name" value="Cyt_trans-like"/>
</dbReference>
<feature type="domain" description="Cytidyltransferase-like" evidence="14">
    <location>
        <begin position="106"/>
        <end position="233"/>
    </location>
</feature>
<gene>
    <name evidence="15" type="ORF">AGLY_006978</name>
</gene>
<comment type="similarity">
    <text evidence="2">Belongs to the cytidylyltransferase family.</text>
</comment>
<evidence type="ECO:0000256" key="6">
    <source>
        <dbReference type="ARBA" id="ARBA00023098"/>
    </source>
</evidence>
<dbReference type="UniPathway" id="UPA00753">
    <property type="reaction ID" value="UER00739"/>
</dbReference>
<evidence type="ECO:0000256" key="7">
    <source>
        <dbReference type="ARBA" id="ARBA00023209"/>
    </source>
</evidence>
<evidence type="ECO:0000259" key="14">
    <source>
        <dbReference type="Pfam" id="PF01467"/>
    </source>
</evidence>
<keyword evidence="13" id="KW-0472">Membrane</keyword>
<dbReference type="Gene3D" id="3.40.50.620">
    <property type="entry name" value="HUPs"/>
    <property type="match status" value="1"/>
</dbReference>
<evidence type="ECO:0000256" key="3">
    <source>
        <dbReference type="ARBA" id="ARBA00022516"/>
    </source>
</evidence>
<keyword evidence="6" id="KW-0443">Lipid metabolism</keyword>
<dbReference type="FunFam" id="3.40.50.620:FF:000016">
    <property type="entry name" value="Putative choline-phosphate cytidylyltransferase B"/>
    <property type="match status" value="1"/>
</dbReference>
<evidence type="ECO:0000313" key="15">
    <source>
        <dbReference type="EMBL" id="KAE9536745.1"/>
    </source>
</evidence>
<comment type="pathway">
    <text evidence="1">Lipid metabolism.</text>
</comment>
<feature type="compositionally biased region" description="Acidic residues" evidence="12">
    <location>
        <begin position="372"/>
        <end position="386"/>
    </location>
</feature>
<keyword evidence="8" id="KW-1208">Phospholipid metabolism</keyword>
<keyword evidence="7" id="KW-0594">Phospholipid biosynthesis</keyword>
<dbReference type="NCBIfam" id="TIGR00125">
    <property type="entry name" value="cyt_tran_rel"/>
    <property type="match status" value="1"/>
</dbReference>
<dbReference type="PANTHER" id="PTHR10739">
    <property type="entry name" value="CYTIDYLYLTRANSFERASE"/>
    <property type="match status" value="1"/>
</dbReference>
<dbReference type="OrthoDB" id="17102at2759"/>
<evidence type="ECO:0000256" key="1">
    <source>
        <dbReference type="ARBA" id="ARBA00005189"/>
    </source>
</evidence>
<keyword evidence="13" id="KW-0812">Transmembrane</keyword>
<accession>A0A6G0TS19</accession>
<dbReference type="InterPro" id="IPR045049">
    <property type="entry name" value="Pcy1-like"/>
</dbReference>
<dbReference type="Proteomes" id="UP000475862">
    <property type="component" value="Unassembled WGS sequence"/>
</dbReference>
<dbReference type="EMBL" id="VYZN01000021">
    <property type="protein sequence ID" value="KAE9536745.1"/>
    <property type="molecule type" value="Genomic_DNA"/>
</dbReference>
<comment type="pathway">
    <text evidence="9">Phospholipid metabolism; phosphatidylcholine biosynthesis; phosphatidylcholine from phosphocholine: step 1/2.</text>
</comment>
<comment type="caution">
    <text evidence="15">The sequence shown here is derived from an EMBL/GenBank/DDBJ whole genome shotgun (WGS) entry which is preliminary data.</text>
</comment>
<keyword evidence="4" id="KW-0808">Transferase</keyword>
<keyword evidence="13" id="KW-1133">Transmembrane helix</keyword>
<proteinExistence type="inferred from homology"/>
<keyword evidence="5" id="KW-0548">Nucleotidyltransferase</keyword>
<evidence type="ECO:0000256" key="13">
    <source>
        <dbReference type="SAM" id="Phobius"/>
    </source>
</evidence>
<evidence type="ECO:0000256" key="11">
    <source>
        <dbReference type="SAM" id="Coils"/>
    </source>
</evidence>